<feature type="transmembrane region" description="Helical" evidence="2">
    <location>
        <begin position="297"/>
        <end position="314"/>
    </location>
</feature>
<feature type="transmembrane region" description="Helical" evidence="2">
    <location>
        <begin position="246"/>
        <end position="266"/>
    </location>
</feature>
<dbReference type="EMBL" id="VFQX01000004">
    <property type="protein sequence ID" value="KAF0984086.1"/>
    <property type="molecule type" value="Genomic_DNA"/>
</dbReference>
<protein>
    <submittedName>
        <fullName evidence="3">Uncharacterized protein</fullName>
    </submittedName>
</protein>
<dbReference type="VEuPathDB" id="AmoebaDB:NF0036940"/>
<evidence type="ECO:0000313" key="3">
    <source>
        <dbReference type="EMBL" id="KAF0984086.1"/>
    </source>
</evidence>
<dbReference type="RefSeq" id="XP_044568799.1">
    <property type="nucleotide sequence ID" value="XM_044711809.1"/>
</dbReference>
<feature type="region of interest" description="Disordered" evidence="1">
    <location>
        <begin position="49"/>
        <end position="68"/>
    </location>
</feature>
<keyword evidence="2" id="KW-1133">Transmembrane helix</keyword>
<dbReference type="GeneID" id="68115219"/>
<evidence type="ECO:0000256" key="1">
    <source>
        <dbReference type="SAM" id="MobiDB-lite"/>
    </source>
</evidence>
<comment type="caution">
    <text evidence="3">The sequence shown here is derived from an EMBL/GenBank/DDBJ whole genome shotgun (WGS) entry which is preliminary data.</text>
</comment>
<keyword evidence="2" id="KW-0472">Membrane</keyword>
<evidence type="ECO:0000256" key="2">
    <source>
        <dbReference type="SAM" id="Phobius"/>
    </source>
</evidence>
<proteinExistence type="predicted"/>
<gene>
    <name evidence="3" type="ORF">FDP41_008001</name>
</gene>
<keyword evidence="2" id="KW-0812">Transmembrane</keyword>
<feature type="transmembrane region" description="Helical" evidence="2">
    <location>
        <begin position="273"/>
        <end position="291"/>
    </location>
</feature>
<accession>A0A6A5C8K1</accession>
<dbReference type="VEuPathDB" id="AmoebaDB:NfTy_004290"/>
<dbReference type="AlphaFoldDB" id="A0A6A5C8K1"/>
<name>A0A6A5C8K1_NAEFO</name>
<evidence type="ECO:0000313" key="4">
    <source>
        <dbReference type="Proteomes" id="UP000444721"/>
    </source>
</evidence>
<dbReference type="OrthoDB" id="10500794at2759"/>
<dbReference type="VEuPathDB" id="AmoebaDB:FDP41_008001"/>
<reference evidence="3 4" key="1">
    <citation type="journal article" date="2019" name="Sci. Rep.">
        <title>Nanopore sequencing improves the draft genome of the human pathogenic amoeba Naegleria fowleri.</title>
        <authorList>
            <person name="Liechti N."/>
            <person name="Schurch N."/>
            <person name="Bruggmann R."/>
            <person name="Wittwer M."/>
        </authorList>
    </citation>
    <scope>NUCLEOTIDE SEQUENCE [LARGE SCALE GENOMIC DNA]</scope>
    <source>
        <strain evidence="3 4">ATCC 30894</strain>
    </source>
</reference>
<organism evidence="3 4">
    <name type="scientific">Naegleria fowleri</name>
    <name type="common">Brain eating amoeba</name>
    <dbReference type="NCBI Taxonomy" id="5763"/>
    <lineage>
        <taxon>Eukaryota</taxon>
        <taxon>Discoba</taxon>
        <taxon>Heterolobosea</taxon>
        <taxon>Tetramitia</taxon>
        <taxon>Eutetramitia</taxon>
        <taxon>Vahlkampfiidae</taxon>
        <taxon>Naegleria</taxon>
    </lineage>
</organism>
<keyword evidence="4" id="KW-1185">Reference proteome</keyword>
<dbReference type="Proteomes" id="UP000444721">
    <property type="component" value="Unassembled WGS sequence"/>
</dbReference>
<sequence length="382" mass="45053">MIFSNDHSPHDDIDFSSSNHFNFSEEDGRSSMIISRNDQLVNVNNDAIHHQQHSQQHPSKESPKKYRQATSSSSMIIPSVQDQTLETFHSLSHVWNEQQPLLWIPEIFLCIYLYLDDVLDVIKLSRTCQASYKAFRSPYLWRVEMEKRRIKNYYSRGNHVKFQLENINIENLQIIYGYCKGLIDNKIKSIHEERIAQRKNHLNRLRILEVQQEYAFKSESIAEKIILAFAISMIISVPYTRSIMFYIGYMMHIVVTLFGSIILYVEMTDVTKYLVIAAFSLLSWKLFWFQIMDGLYPLHYIFMIGATFLASWFVKRMILQSRKELLKIKYDAEKHQIQEQLKIIDASIAERVLRLERISAKIPLENEGTSWKTVKYNVCNVM</sequence>